<gene>
    <name evidence="2" type="ORF">H1P_320011</name>
</gene>
<keyword evidence="3" id="KW-1185">Reference proteome</keyword>
<dbReference type="InterPro" id="IPR024473">
    <property type="entry name" value="Transposases_IS4_N"/>
</dbReference>
<dbReference type="Pfam" id="PF13006">
    <property type="entry name" value="Nterm_IS4"/>
    <property type="match status" value="1"/>
</dbReference>
<protein>
    <submittedName>
        <fullName evidence="2">Transposase</fullName>
    </submittedName>
</protein>
<sequence>MQLKEFSLINPKLKASEVFQAIETVITPKMIEQALERSNSFESRKRKLTSSLVVCLVIAMSYWSSDSMTTVLKNLVNGLSRQWTKLGQSWKTPTSSNTVRLVSQVILSAP</sequence>
<dbReference type="AlphaFoldDB" id="A0A563VUX8"/>
<reference evidence="2 3" key="1">
    <citation type="submission" date="2019-01" db="EMBL/GenBank/DDBJ databases">
        <authorList>
            <person name="Brito A."/>
        </authorList>
    </citation>
    <scope>NUCLEOTIDE SEQUENCE [LARGE SCALE GENOMIC DNA]</scope>
    <source>
        <strain evidence="2">1</strain>
    </source>
</reference>
<organism evidence="2 3">
    <name type="scientific">Hyella patelloides LEGE 07179</name>
    <dbReference type="NCBI Taxonomy" id="945734"/>
    <lineage>
        <taxon>Bacteria</taxon>
        <taxon>Bacillati</taxon>
        <taxon>Cyanobacteriota</taxon>
        <taxon>Cyanophyceae</taxon>
        <taxon>Pleurocapsales</taxon>
        <taxon>Hyellaceae</taxon>
        <taxon>Hyella</taxon>
    </lineage>
</organism>
<evidence type="ECO:0000259" key="1">
    <source>
        <dbReference type="Pfam" id="PF13006"/>
    </source>
</evidence>
<dbReference type="EMBL" id="CAACVJ010000246">
    <property type="protein sequence ID" value="VEP15240.1"/>
    <property type="molecule type" value="Genomic_DNA"/>
</dbReference>
<proteinExistence type="predicted"/>
<dbReference type="Proteomes" id="UP000320055">
    <property type="component" value="Unassembled WGS sequence"/>
</dbReference>
<dbReference type="OrthoDB" id="516697at2"/>
<evidence type="ECO:0000313" key="3">
    <source>
        <dbReference type="Proteomes" id="UP000320055"/>
    </source>
</evidence>
<feature type="domain" description="Transposase IS4 N-terminal" evidence="1">
    <location>
        <begin position="20"/>
        <end position="97"/>
    </location>
</feature>
<evidence type="ECO:0000313" key="2">
    <source>
        <dbReference type="EMBL" id="VEP15240.1"/>
    </source>
</evidence>
<accession>A0A563VUX8</accession>
<name>A0A563VUX8_9CYAN</name>